<sequence>MARRGDDKDLMWIWQEATGQGDDGLRKVMEAVIQRIQEEELTSFLKADFHERTHERKGYRNGYKPRALMTRLGRMELLVPKDREGQFQSELFEQYQRNEKAYVHVAKHNRQMKEHNRQMDIEREDGSQRPDSRCIPFPYFVWPEPWVVKGVSSTHDW</sequence>
<dbReference type="AlphaFoldDB" id="A0A485M934"/>
<evidence type="ECO:0000256" key="1">
    <source>
        <dbReference type="ARBA" id="ARBA00022578"/>
    </source>
</evidence>
<keyword evidence="1" id="KW-0815">Transposition</keyword>
<reference evidence="4" key="1">
    <citation type="submission" date="2019-03" db="EMBL/GenBank/DDBJ databases">
        <authorList>
            <person name="Hao L."/>
        </authorList>
    </citation>
    <scope>NUCLEOTIDE SEQUENCE</scope>
</reference>
<evidence type="ECO:0000256" key="3">
    <source>
        <dbReference type="ARBA" id="ARBA00023172"/>
    </source>
</evidence>
<keyword evidence="2" id="KW-0238">DNA-binding</keyword>
<dbReference type="GO" id="GO:0003677">
    <property type="term" value="F:DNA binding"/>
    <property type="evidence" value="ECO:0007669"/>
    <property type="project" value="UniProtKB-KW"/>
</dbReference>
<accession>A0A485M934</accession>
<dbReference type="GO" id="GO:0006313">
    <property type="term" value="P:DNA transposition"/>
    <property type="evidence" value="ECO:0007669"/>
    <property type="project" value="InterPro"/>
</dbReference>
<organism evidence="4">
    <name type="scientific">anaerobic digester metagenome</name>
    <dbReference type="NCBI Taxonomy" id="1263854"/>
    <lineage>
        <taxon>unclassified sequences</taxon>
        <taxon>metagenomes</taxon>
        <taxon>ecological metagenomes</taxon>
    </lineage>
</organism>
<dbReference type="PANTHER" id="PTHR33217">
    <property type="entry name" value="TRANSPOSASE FOR INSERTION SEQUENCE ELEMENT IS1081"/>
    <property type="match status" value="1"/>
</dbReference>
<dbReference type="PANTHER" id="PTHR33217:SF7">
    <property type="entry name" value="TRANSPOSASE FOR INSERTION SEQUENCE ELEMENT IS1081"/>
    <property type="match status" value="1"/>
</dbReference>
<protein>
    <recommendedName>
        <fullName evidence="5">Mutator family transposase</fullName>
    </recommendedName>
</protein>
<name>A0A485M934_9ZZZZ</name>
<evidence type="ECO:0000256" key="2">
    <source>
        <dbReference type="ARBA" id="ARBA00023125"/>
    </source>
</evidence>
<gene>
    <name evidence="4" type="ORF">SCFA_540006</name>
</gene>
<dbReference type="GO" id="GO:0004803">
    <property type="term" value="F:transposase activity"/>
    <property type="evidence" value="ECO:0007669"/>
    <property type="project" value="InterPro"/>
</dbReference>
<dbReference type="InterPro" id="IPR001207">
    <property type="entry name" value="Transposase_mutator"/>
</dbReference>
<keyword evidence="3" id="KW-0233">DNA recombination</keyword>
<dbReference type="Pfam" id="PF00872">
    <property type="entry name" value="Transposase_mut"/>
    <property type="match status" value="1"/>
</dbReference>
<proteinExistence type="predicted"/>
<dbReference type="EMBL" id="CAADRM010000119">
    <property type="protein sequence ID" value="VFU16342.1"/>
    <property type="molecule type" value="Genomic_DNA"/>
</dbReference>
<evidence type="ECO:0008006" key="5">
    <source>
        <dbReference type="Google" id="ProtNLM"/>
    </source>
</evidence>
<evidence type="ECO:0000313" key="4">
    <source>
        <dbReference type="EMBL" id="VFU16342.1"/>
    </source>
</evidence>